<gene>
    <name evidence="1" type="ORF">Mlaev_02439</name>
</gene>
<dbReference type="STRING" id="36807.Mlaev_02439"/>
<dbReference type="EMBL" id="LRAD01000053">
    <property type="protein sequence ID" value="KXZ58736.1"/>
    <property type="molecule type" value="Genomic_DNA"/>
</dbReference>
<protein>
    <submittedName>
        <fullName evidence="1">Uncharacterized protein</fullName>
    </submittedName>
</protein>
<keyword evidence="2" id="KW-1185">Reference proteome</keyword>
<proteinExistence type="predicted"/>
<comment type="caution">
    <text evidence="1">The sequence shown here is derived from an EMBL/GenBank/DDBJ whole genome shotgun (WGS) entry which is preliminary data.</text>
</comment>
<evidence type="ECO:0000313" key="2">
    <source>
        <dbReference type="Proteomes" id="UP000075357"/>
    </source>
</evidence>
<dbReference type="Proteomes" id="UP000075357">
    <property type="component" value="Unassembled WGS sequence"/>
</dbReference>
<name>A0A150H9E5_9MICO</name>
<reference evidence="1 2" key="1">
    <citation type="submission" date="2016-01" db="EMBL/GenBank/DDBJ databases">
        <title>Draft genome sequences of Microbacterium laevaniformans LCDC 91-0039 and the type strain of Microbacterium hominis LCDC 84-209.</title>
        <authorList>
            <person name="Bernier A.-M."/>
            <person name="Bernard K."/>
        </authorList>
    </citation>
    <scope>NUCLEOTIDE SEQUENCE [LARGE SCALE GENOMIC DNA]</scope>
    <source>
        <strain evidence="1 2">LCDC 91-0039</strain>
    </source>
</reference>
<organism evidence="1 2">
    <name type="scientific">Microbacterium laevaniformans</name>
    <dbReference type="NCBI Taxonomy" id="36807"/>
    <lineage>
        <taxon>Bacteria</taxon>
        <taxon>Bacillati</taxon>
        <taxon>Actinomycetota</taxon>
        <taxon>Actinomycetes</taxon>
        <taxon>Micrococcales</taxon>
        <taxon>Microbacteriaceae</taxon>
        <taxon>Microbacterium</taxon>
    </lineage>
</organism>
<dbReference type="PATRIC" id="fig|36807.3.peg.2482"/>
<evidence type="ECO:0000313" key="1">
    <source>
        <dbReference type="EMBL" id="KXZ58736.1"/>
    </source>
</evidence>
<accession>A0A150H9E5</accession>
<dbReference type="RefSeq" id="WP_061683586.1">
    <property type="nucleotide sequence ID" value="NZ_LRAD01000053.1"/>
</dbReference>
<dbReference type="AlphaFoldDB" id="A0A150H9E5"/>
<sequence>MRLIPDTAVTRELGEEIVSVLEGAVLPGGDCAACGRQLGDGAFRLSVYPQPTGGVLVTAVHATCGTSNLQHGGLLVVPPGTWTAAGAVITTVKATPSRTWWGGRRERLEETPIPLVIVSPSCDVFYLGRRDGRLITTVELLLLEGYDRAGEIRFHAAAREDLTVSLDTDELTISPLFLDEYSIDVREGFADMLDVAGGLLLAITHEPIGALAAGEGDAGELERVTTSPHSAFAWIPAESIQKG</sequence>